<dbReference type="AlphaFoldDB" id="A0A1J5PLB8"/>
<name>A0A1J5PLB8_9ZZZZ</name>
<reference evidence="1" key="1">
    <citation type="submission" date="2016-10" db="EMBL/GenBank/DDBJ databases">
        <title>Sequence of Gallionella enrichment culture.</title>
        <authorList>
            <person name="Poehlein A."/>
            <person name="Muehling M."/>
            <person name="Daniel R."/>
        </authorList>
    </citation>
    <scope>NUCLEOTIDE SEQUENCE</scope>
</reference>
<accession>A0A1J5PLB8</accession>
<protein>
    <submittedName>
        <fullName evidence="1">Uncharacterized protein</fullName>
    </submittedName>
</protein>
<evidence type="ECO:0000313" key="1">
    <source>
        <dbReference type="EMBL" id="OIQ72337.1"/>
    </source>
</evidence>
<comment type="caution">
    <text evidence="1">The sequence shown here is derived from an EMBL/GenBank/DDBJ whole genome shotgun (WGS) entry which is preliminary data.</text>
</comment>
<organism evidence="1">
    <name type="scientific">mine drainage metagenome</name>
    <dbReference type="NCBI Taxonomy" id="410659"/>
    <lineage>
        <taxon>unclassified sequences</taxon>
        <taxon>metagenomes</taxon>
        <taxon>ecological metagenomes</taxon>
    </lineage>
</organism>
<sequence>MISGYFFAGSKSCGLTMKTSTGVPSAPFTHIVSAGRMSTASATFWLKDVRRVRAFVARSARQISTGWPTVERVKTTLFWSGLTANSRIAWPSSMRWIFPVATSTRKRGQ</sequence>
<proteinExistence type="predicted"/>
<dbReference type="EMBL" id="MLJW01003314">
    <property type="protein sequence ID" value="OIQ72337.1"/>
    <property type="molecule type" value="Genomic_DNA"/>
</dbReference>
<gene>
    <name evidence="1" type="ORF">GALL_460400</name>
</gene>